<feature type="domain" description="Predicted 3'-5' exonuclease PolB-like" evidence="1">
    <location>
        <begin position="59"/>
        <end position="188"/>
    </location>
</feature>
<dbReference type="AlphaFoldDB" id="X0UN25"/>
<dbReference type="Pfam" id="PF10108">
    <property type="entry name" value="DNA_pol_B_exo2"/>
    <property type="match status" value="1"/>
</dbReference>
<dbReference type="SUPFAM" id="SSF53098">
    <property type="entry name" value="Ribonuclease H-like"/>
    <property type="match status" value="1"/>
</dbReference>
<comment type="caution">
    <text evidence="2">The sequence shown here is derived from an EMBL/GenBank/DDBJ whole genome shotgun (WGS) entry which is preliminary data.</text>
</comment>
<protein>
    <recommendedName>
        <fullName evidence="1">Predicted 3'-5' exonuclease PolB-like domain-containing protein</fullName>
    </recommendedName>
</protein>
<dbReference type="EMBL" id="BARS01027015">
    <property type="protein sequence ID" value="GAG07045.1"/>
    <property type="molecule type" value="Genomic_DNA"/>
</dbReference>
<gene>
    <name evidence="2" type="ORF">S01H1_42472</name>
</gene>
<dbReference type="InterPro" id="IPR036397">
    <property type="entry name" value="RNaseH_sf"/>
</dbReference>
<dbReference type="Gene3D" id="3.30.420.10">
    <property type="entry name" value="Ribonuclease H-like superfamily/Ribonuclease H"/>
    <property type="match status" value="1"/>
</dbReference>
<proteinExistence type="predicted"/>
<dbReference type="InterPro" id="IPR012337">
    <property type="entry name" value="RNaseH-like_sf"/>
</dbReference>
<evidence type="ECO:0000259" key="1">
    <source>
        <dbReference type="Pfam" id="PF10108"/>
    </source>
</evidence>
<accession>X0UN25</accession>
<sequence length="196" mass="23209">MKYIFLDIETVPFDIEHNDVKQYLMDKKISKEARSLNPLYSKIITIGMKTLNEEAQILHGDEKEILEKFWSNVKGLNTILVTFNGYKFDIPFIILRSIINNVKIPYSINLNKWQMEKSNHFDLMLFFSQNENFINPNLKILGKMHGIESEDKYSGRDVERLYNENKIQEINKHCQDDVEVLEKLFLKFCKEHVDSV</sequence>
<dbReference type="InterPro" id="IPR019288">
    <property type="entry name" value="3'-5'_exonuclease_PolB-like"/>
</dbReference>
<reference evidence="2" key="1">
    <citation type="journal article" date="2014" name="Front. Microbiol.">
        <title>High frequency of phylogenetically diverse reductive dehalogenase-homologous genes in deep subseafloor sedimentary metagenomes.</title>
        <authorList>
            <person name="Kawai M."/>
            <person name="Futagami T."/>
            <person name="Toyoda A."/>
            <person name="Takaki Y."/>
            <person name="Nishi S."/>
            <person name="Hori S."/>
            <person name="Arai W."/>
            <person name="Tsubouchi T."/>
            <person name="Morono Y."/>
            <person name="Uchiyama I."/>
            <person name="Ito T."/>
            <person name="Fujiyama A."/>
            <person name="Inagaki F."/>
            <person name="Takami H."/>
        </authorList>
    </citation>
    <scope>NUCLEOTIDE SEQUENCE</scope>
    <source>
        <strain evidence="2">Expedition CK06-06</strain>
    </source>
</reference>
<evidence type="ECO:0000313" key="2">
    <source>
        <dbReference type="EMBL" id="GAG07045.1"/>
    </source>
</evidence>
<name>X0UN25_9ZZZZ</name>
<dbReference type="GO" id="GO:0003676">
    <property type="term" value="F:nucleic acid binding"/>
    <property type="evidence" value="ECO:0007669"/>
    <property type="project" value="InterPro"/>
</dbReference>
<organism evidence="2">
    <name type="scientific">marine sediment metagenome</name>
    <dbReference type="NCBI Taxonomy" id="412755"/>
    <lineage>
        <taxon>unclassified sequences</taxon>
        <taxon>metagenomes</taxon>
        <taxon>ecological metagenomes</taxon>
    </lineage>
</organism>